<dbReference type="EMBL" id="MK072276">
    <property type="protein sequence ID" value="AYV81448.1"/>
    <property type="molecule type" value="Genomic_DNA"/>
</dbReference>
<gene>
    <name evidence="3" type="ORF">Harvfovirus34_13</name>
</gene>
<protein>
    <submittedName>
        <fullName evidence="3">Zinc finger protein</fullName>
    </submittedName>
</protein>
<evidence type="ECO:0000313" key="3">
    <source>
        <dbReference type="EMBL" id="AYV81448.1"/>
    </source>
</evidence>
<evidence type="ECO:0000256" key="1">
    <source>
        <dbReference type="SAM" id="Coils"/>
    </source>
</evidence>
<evidence type="ECO:0000256" key="2">
    <source>
        <dbReference type="SAM" id="MobiDB-lite"/>
    </source>
</evidence>
<name>A0A3G5A2J8_9VIRU</name>
<proteinExistence type="predicted"/>
<reference evidence="3" key="1">
    <citation type="submission" date="2018-10" db="EMBL/GenBank/DDBJ databases">
        <title>Hidden diversity of soil giant viruses.</title>
        <authorList>
            <person name="Schulz F."/>
            <person name="Alteio L."/>
            <person name="Goudeau D."/>
            <person name="Ryan E.M."/>
            <person name="Malmstrom R.R."/>
            <person name="Blanchard J."/>
            <person name="Woyke T."/>
        </authorList>
    </citation>
    <scope>NUCLEOTIDE SEQUENCE</scope>
    <source>
        <strain evidence="3">HAV1</strain>
    </source>
</reference>
<feature type="compositionally biased region" description="Basic and acidic residues" evidence="2">
    <location>
        <begin position="340"/>
        <end position="361"/>
    </location>
</feature>
<accession>A0A3G5A2J8</accession>
<feature type="coiled-coil region" evidence="1">
    <location>
        <begin position="83"/>
        <end position="146"/>
    </location>
</feature>
<organism evidence="3">
    <name type="scientific">Harvfovirus sp</name>
    <dbReference type="NCBI Taxonomy" id="2487768"/>
    <lineage>
        <taxon>Viruses</taxon>
        <taxon>Varidnaviria</taxon>
        <taxon>Bamfordvirae</taxon>
        <taxon>Nucleocytoviricota</taxon>
        <taxon>Megaviricetes</taxon>
        <taxon>Imitervirales</taxon>
        <taxon>Mimiviridae</taxon>
        <taxon>Klosneuvirinae</taxon>
    </lineage>
</organism>
<sequence length="398" mass="46348">MKYYCKTCEYTTDLRANFDKHLNTSKHKLKKDQEEEQEAEQLRLMQDPNVPRCEFCNHIFSHTSGLSKHKKNCGSKDDNQKLAIKLETECKLYKAEIEKLRDRIEEERKLSKFEIERLREKTDDELKSYKTEIEKLRDKLENQLRSGNVNITNVLSTNALNFVTNHYNNAPEIQKFTSLELLGVDDLATAETAIYHYKHKTHAKWIGDVIVTEYRKKNNPSDQSLWNTDTSRLAYIVRETINRVLIWCVDKEGIKTSEYLIKPILDKIKAAIQFFIIDSGKKMEGDDNAKILKLMEMGGEFMNAIDDGSLNKSILRHIAPAFHLDKKIVPIKLITDKNHSGEQLERENSFPEKDSNNHEQIEIDDTENIIDDDDDDNYRHYCDEATANYYPEEGDSSA</sequence>
<feature type="region of interest" description="Disordered" evidence="2">
    <location>
        <begin position="340"/>
        <end position="377"/>
    </location>
</feature>
<keyword evidence="1" id="KW-0175">Coiled coil</keyword>
<feature type="compositionally biased region" description="Acidic residues" evidence="2">
    <location>
        <begin position="362"/>
        <end position="376"/>
    </location>
</feature>